<dbReference type="PANTHER" id="PTHR10986">
    <property type="entry name" value="39S RIBOSOMAL PROTEIN L20"/>
    <property type="match status" value="1"/>
</dbReference>
<organism evidence="10 11">
    <name type="scientific">Pilimelia columellifera subsp. columellifera</name>
    <dbReference type="NCBI Taxonomy" id="706583"/>
    <lineage>
        <taxon>Bacteria</taxon>
        <taxon>Bacillati</taxon>
        <taxon>Actinomycetota</taxon>
        <taxon>Actinomycetes</taxon>
        <taxon>Micromonosporales</taxon>
        <taxon>Micromonosporaceae</taxon>
        <taxon>Pilimelia</taxon>
    </lineage>
</organism>
<dbReference type="GO" id="GO:0005840">
    <property type="term" value="C:ribosome"/>
    <property type="evidence" value="ECO:0007669"/>
    <property type="project" value="UniProtKB-KW"/>
</dbReference>
<gene>
    <name evidence="8 10" type="primary">rplT</name>
    <name evidence="10" type="ORF">GCM10010201_27070</name>
</gene>
<protein>
    <recommendedName>
        <fullName evidence="7 8">Large ribosomal subunit protein bL20</fullName>
    </recommendedName>
</protein>
<evidence type="ECO:0000256" key="9">
    <source>
        <dbReference type="RuleBase" id="RU000560"/>
    </source>
</evidence>
<dbReference type="PRINTS" id="PR00062">
    <property type="entry name" value="RIBOSOMALL20"/>
</dbReference>
<dbReference type="NCBIfam" id="TIGR01032">
    <property type="entry name" value="rplT_bact"/>
    <property type="match status" value="1"/>
</dbReference>
<dbReference type="EMBL" id="BAAARY010000013">
    <property type="protein sequence ID" value="GAA2526866.1"/>
    <property type="molecule type" value="Genomic_DNA"/>
</dbReference>
<reference evidence="10 11" key="1">
    <citation type="journal article" date="2019" name="Int. J. Syst. Evol. Microbiol.">
        <title>The Global Catalogue of Microorganisms (GCM) 10K type strain sequencing project: providing services to taxonomists for standard genome sequencing and annotation.</title>
        <authorList>
            <consortium name="The Broad Institute Genomics Platform"/>
            <consortium name="The Broad Institute Genome Sequencing Center for Infectious Disease"/>
            <person name="Wu L."/>
            <person name="Ma J."/>
        </authorList>
    </citation>
    <scope>NUCLEOTIDE SEQUENCE [LARGE SCALE GENOMIC DNA]</scope>
    <source>
        <strain evidence="10 11">JCM 3367</strain>
    </source>
</reference>
<evidence type="ECO:0000256" key="1">
    <source>
        <dbReference type="ARBA" id="ARBA00007698"/>
    </source>
</evidence>
<dbReference type="Gene3D" id="1.10.1900.20">
    <property type="entry name" value="Ribosomal protein L20"/>
    <property type="match status" value="1"/>
</dbReference>
<keyword evidence="4 8" id="KW-0689">Ribosomal protein</keyword>
<dbReference type="Pfam" id="PF00453">
    <property type="entry name" value="Ribosomal_L20"/>
    <property type="match status" value="1"/>
</dbReference>
<comment type="function">
    <text evidence="6 8 9">Binds directly to 23S ribosomal RNA and is necessary for the in vitro assembly process of the 50S ribosomal subunit. It is not involved in the protein synthesizing functions of that subunit.</text>
</comment>
<proteinExistence type="inferred from homology"/>
<keyword evidence="2 8" id="KW-0699">rRNA-binding</keyword>
<comment type="caution">
    <text evidence="10">The sequence shown here is derived from an EMBL/GenBank/DDBJ whole genome shotgun (WGS) entry which is preliminary data.</text>
</comment>
<evidence type="ECO:0000256" key="2">
    <source>
        <dbReference type="ARBA" id="ARBA00022730"/>
    </source>
</evidence>
<keyword evidence="3 8" id="KW-0694">RNA-binding</keyword>
<dbReference type="InterPro" id="IPR035566">
    <property type="entry name" value="Ribosomal_protein_bL20_C"/>
</dbReference>
<dbReference type="Gene3D" id="6.10.160.10">
    <property type="match status" value="1"/>
</dbReference>
<dbReference type="RefSeq" id="WP_344172935.1">
    <property type="nucleotide sequence ID" value="NZ_BAAARY010000013.1"/>
</dbReference>
<keyword evidence="5 8" id="KW-0687">Ribonucleoprotein</keyword>
<comment type="similarity">
    <text evidence="1 8 9">Belongs to the bacterial ribosomal protein bL20 family.</text>
</comment>
<evidence type="ECO:0000256" key="8">
    <source>
        <dbReference type="HAMAP-Rule" id="MF_00382"/>
    </source>
</evidence>
<dbReference type="PROSITE" id="PS00937">
    <property type="entry name" value="RIBOSOMAL_L20"/>
    <property type="match status" value="1"/>
</dbReference>
<dbReference type="InterPro" id="IPR005813">
    <property type="entry name" value="Ribosomal_bL20"/>
</dbReference>
<evidence type="ECO:0000256" key="7">
    <source>
        <dbReference type="ARBA" id="ARBA00035172"/>
    </source>
</evidence>
<sequence length="130" mass="14668">MARVKRAVNAHKKRREILESAKGYRGQRSRLYRKAKEQMLHSMQYAYRDRKDRKGDFRQLWITRINAAVRANGMTYNRFIQGLRLAGVEVDRKILADLAVHDANAITALVEIARTAVEAEGTGGAAAQAA</sequence>
<accession>A0ABN3NNV2</accession>
<dbReference type="HAMAP" id="MF_00382">
    <property type="entry name" value="Ribosomal_bL20"/>
    <property type="match status" value="1"/>
</dbReference>
<evidence type="ECO:0000313" key="11">
    <source>
        <dbReference type="Proteomes" id="UP001499978"/>
    </source>
</evidence>
<dbReference type="SUPFAM" id="SSF74731">
    <property type="entry name" value="Ribosomal protein L20"/>
    <property type="match status" value="1"/>
</dbReference>
<dbReference type="CDD" id="cd07026">
    <property type="entry name" value="Ribosomal_L20"/>
    <property type="match status" value="1"/>
</dbReference>
<name>A0ABN3NNV2_9ACTN</name>
<evidence type="ECO:0000256" key="6">
    <source>
        <dbReference type="ARBA" id="ARBA00024775"/>
    </source>
</evidence>
<dbReference type="InterPro" id="IPR049946">
    <property type="entry name" value="RIBOSOMAL_L20_CS"/>
</dbReference>
<dbReference type="Proteomes" id="UP001499978">
    <property type="component" value="Unassembled WGS sequence"/>
</dbReference>
<evidence type="ECO:0000256" key="3">
    <source>
        <dbReference type="ARBA" id="ARBA00022884"/>
    </source>
</evidence>
<evidence type="ECO:0000256" key="4">
    <source>
        <dbReference type="ARBA" id="ARBA00022980"/>
    </source>
</evidence>
<keyword evidence="11" id="KW-1185">Reference proteome</keyword>
<evidence type="ECO:0000313" key="10">
    <source>
        <dbReference type="EMBL" id="GAA2526866.1"/>
    </source>
</evidence>
<evidence type="ECO:0000256" key="5">
    <source>
        <dbReference type="ARBA" id="ARBA00023274"/>
    </source>
</evidence>